<dbReference type="EC" id="2.7.7.7" evidence="12"/>
<evidence type="ECO:0000256" key="3">
    <source>
        <dbReference type="ARBA" id="ARBA00022679"/>
    </source>
</evidence>
<keyword evidence="12" id="KW-0238">DNA-binding</keyword>
<evidence type="ECO:0000256" key="7">
    <source>
        <dbReference type="ARBA" id="ARBA00022763"/>
    </source>
</evidence>
<dbReference type="InterPro" id="IPR050116">
    <property type="entry name" value="DNA_polymerase-Y"/>
</dbReference>
<evidence type="ECO:0000256" key="4">
    <source>
        <dbReference type="ARBA" id="ARBA00022695"/>
    </source>
</evidence>
<evidence type="ECO:0000256" key="2">
    <source>
        <dbReference type="ARBA" id="ARBA00022457"/>
    </source>
</evidence>
<proteinExistence type="inferred from homology"/>
<evidence type="ECO:0000256" key="9">
    <source>
        <dbReference type="ARBA" id="ARBA00022932"/>
    </source>
</evidence>
<evidence type="ECO:0000256" key="5">
    <source>
        <dbReference type="ARBA" id="ARBA00022705"/>
    </source>
</evidence>
<keyword evidence="5 12" id="KW-0235">DNA replication</keyword>
<feature type="binding site" evidence="12">
    <location>
        <position position="24"/>
    </location>
    <ligand>
        <name>Mg(2+)</name>
        <dbReference type="ChEBI" id="CHEBI:18420"/>
    </ligand>
</feature>
<evidence type="ECO:0000313" key="14">
    <source>
        <dbReference type="Proteomes" id="UP000216207"/>
    </source>
</evidence>
<protein>
    <recommendedName>
        <fullName evidence="12">DNA polymerase IV</fullName>
        <shortName evidence="12">Pol IV</shortName>
        <ecNumber evidence="12">2.7.7.7</ecNumber>
    </recommendedName>
</protein>
<keyword evidence="10 12" id="KW-0234">DNA repair</keyword>
<dbReference type="InterPro" id="IPR017961">
    <property type="entry name" value="DNA_pol_Y-fam_little_finger"/>
</dbReference>
<keyword evidence="8 12" id="KW-0460">Magnesium</keyword>
<comment type="subunit">
    <text evidence="12">Monomer.</text>
</comment>
<dbReference type="Gene3D" id="3.40.1170.60">
    <property type="match status" value="1"/>
</dbReference>
<comment type="similarity">
    <text evidence="1 12">Belongs to the DNA polymerase type-Y family.</text>
</comment>
<evidence type="ECO:0000256" key="6">
    <source>
        <dbReference type="ARBA" id="ARBA00022723"/>
    </source>
</evidence>
<dbReference type="AlphaFoldDB" id="A0A268P464"/>
<dbReference type="PROSITE" id="PS50173">
    <property type="entry name" value="UMUC"/>
    <property type="match status" value="1"/>
</dbReference>
<dbReference type="InterPro" id="IPR022880">
    <property type="entry name" value="DNApol_IV"/>
</dbReference>
<dbReference type="GO" id="GO:0009432">
    <property type="term" value="P:SOS response"/>
    <property type="evidence" value="ECO:0007669"/>
    <property type="project" value="TreeGrafter"/>
</dbReference>
<dbReference type="InterPro" id="IPR001126">
    <property type="entry name" value="UmuC"/>
</dbReference>
<evidence type="ECO:0000256" key="10">
    <source>
        <dbReference type="ARBA" id="ARBA00023204"/>
    </source>
</evidence>
<gene>
    <name evidence="12" type="primary">dinB</name>
    <name evidence="13" type="ORF">CHH72_03555</name>
</gene>
<dbReference type="Gene3D" id="3.30.1490.100">
    <property type="entry name" value="DNA polymerase, Y-family, little finger domain"/>
    <property type="match status" value="1"/>
</dbReference>
<dbReference type="Pfam" id="PF11798">
    <property type="entry name" value="IMS_HHH"/>
    <property type="match status" value="1"/>
</dbReference>
<keyword evidence="3 12" id="KW-0808">Transferase</keyword>
<dbReference type="GO" id="GO:0006281">
    <property type="term" value="P:DNA repair"/>
    <property type="evidence" value="ECO:0007669"/>
    <property type="project" value="UniProtKB-UniRule"/>
</dbReference>
<sequence length="374" mass="42660">MPFSAGIELPEPHRDTTRKIIHIDMDAFFSSVEERDCPSLRGKPVIIAKHPRKTGGKGIVATANYVARQYGIHSAMSAYEAYKRCPEGIFIEGNFSAYREASLQIRDIMHRYTDLVEPMSIDEAYLDVTENKLNIKSATLLAKNIQQDIWRETRLTSSAGVSYNKFIAKIASDYRKPAGLTVITPEQALAFIHQLPIEKFPGIGPKTSKKMHELKIYTGADLYQMEQLDLIHHFGKAGISYYRKARGIDNKPLNLQRERKSVGKEHTYFQPLTSEAAVLKELRRLAKEVEAVLERHGKQCKTIVVKIRYRSFETLTRQTSFTAPIRDSADIYSYAAELWDKFGQVDREIRLLGVTATKLEPVEHQLISLFPYHL</sequence>
<dbReference type="SUPFAM" id="SSF56672">
    <property type="entry name" value="DNA/RNA polymerases"/>
    <property type="match status" value="1"/>
</dbReference>
<dbReference type="InterPro" id="IPR043502">
    <property type="entry name" value="DNA/RNA_pol_sf"/>
</dbReference>
<dbReference type="Pfam" id="PF11799">
    <property type="entry name" value="IMS_C"/>
    <property type="match status" value="1"/>
</dbReference>
<comment type="caution">
    <text evidence="13">The sequence shown here is derived from an EMBL/GenBank/DDBJ whole genome shotgun (WGS) entry which is preliminary data.</text>
</comment>
<comment type="subcellular location">
    <subcellularLocation>
        <location evidence="12">Cytoplasm</location>
    </subcellularLocation>
</comment>
<dbReference type="HAMAP" id="MF_01113">
    <property type="entry name" value="DNApol_IV"/>
    <property type="match status" value="1"/>
</dbReference>
<evidence type="ECO:0000256" key="8">
    <source>
        <dbReference type="ARBA" id="ARBA00022842"/>
    </source>
</evidence>
<dbReference type="PANTHER" id="PTHR11076:SF33">
    <property type="entry name" value="DNA POLYMERASE KAPPA"/>
    <property type="match status" value="1"/>
</dbReference>
<keyword evidence="9 12" id="KW-0239">DNA-directed DNA polymerase</keyword>
<dbReference type="GO" id="GO:0005829">
    <property type="term" value="C:cytosol"/>
    <property type="evidence" value="ECO:0007669"/>
    <property type="project" value="TreeGrafter"/>
</dbReference>
<feature type="active site" evidence="12">
    <location>
        <position position="123"/>
    </location>
</feature>
<feature type="site" description="Substrate discrimination" evidence="12">
    <location>
        <position position="29"/>
    </location>
</feature>
<dbReference type="Gene3D" id="3.30.70.270">
    <property type="match status" value="1"/>
</dbReference>
<dbReference type="GO" id="GO:0042276">
    <property type="term" value="P:error-prone translesion synthesis"/>
    <property type="evidence" value="ECO:0007669"/>
    <property type="project" value="TreeGrafter"/>
</dbReference>
<comment type="cofactor">
    <cofactor evidence="12">
        <name>Mg(2+)</name>
        <dbReference type="ChEBI" id="CHEBI:18420"/>
    </cofactor>
    <text evidence="12">Binds 2 magnesium ions per subunit.</text>
</comment>
<dbReference type="FunFam" id="3.30.1490.100:FF:000004">
    <property type="entry name" value="DNA polymerase IV"/>
    <property type="match status" value="1"/>
</dbReference>
<dbReference type="InterPro" id="IPR024728">
    <property type="entry name" value="PolY_HhH_motif"/>
</dbReference>
<evidence type="ECO:0000256" key="1">
    <source>
        <dbReference type="ARBA" id="ARBA00010945"/>
    </source>
</evidence>
<dbReference type="PANTHER" id="PTHR11076">
    <property type="entry name" value="DNA REPAIR POLYMERASE UMUC / TRANSFERASE FAMILY MEMBER"/>
    <property type="match status" value="1"/>
</dbReference>
<dbReference type="GO" id="GO:0006261">
    <property type="term" value="P:DNA-templated DNA replication"/>
    <property type="evidence" value="ECO:0007669"/>
    <property type="project" value="UniProtKB-UniRule"/>
</dbReference>
<dbReference type="GO" id="GO:0003684">
    <property type="term" value="F:damaged DNA binding"/>
    <property type="evidence" value="ECO:0007669"/>
    <property type="project" value="InterPro"/>
</dbReference>
<evidence type="ECO:0000256" key="11">
    <source>
        <dbReference type="ARBA" id="ARBA00049244"/>
    </source>
</evidence>
<keyword evidence="4 12" id="KW-0548">Nucleotidyltransferase</keyword>
<evidence type="ECO:0000256" key="12">
    <source>
        <dbReference type="HAMAP-Rule" id="MF_01113"/>
    </source>
</evidence>
<dbReference type="NCBIfam" id="NF002677">
    <property type="entry name" value="PRK02406.1"/>
    <property type="match status" value="1"/>
</dbReference>
<dbReference type="OMA" id="ASDYNKP"/>
<dbReference type="Proteomes" id="UP000216207">
    <property type="component" value="Unassembled WGS sequence"/>
</dbReference>
<dbReference type="Pfam" id="PF00817">
    <property type="entry name" value="IMS"/>
    <property type="match status" value="1"/>
</dbReference>
<keyword evidence="12" id="KW-0963">Cytoplasm</keyword>
<keyword evidence="6 12" id="KW-0479">Metal-binding</keyword>
<evidence type="ECO:0000313" key="13">
    <source>
        <dbReference type="EMBL" id="PAE90070.1"/>
    </source>
</evidence>
<dbReference type="EMBL" id="NPCC01000005">
    <property type="protein sequence ID" value="PAE90070.1"/>
    <property type="molecule type" value="Genomic_DNA"/>
</dbReference>
<comment type="catalytic activity">
    <reaction evidence="11 12">
        <text>DNA(n) + a 2'-deoxyribonucleoside 5'-triphosphate = DNA(n+1) + diphosphate</text>
        <dbReference type="Rhea" id="RHEA:22508"/>
        <dbReference type="Rhea" id="RHEA-COMP:17339"/>
        <dbReference type="Rhea" id="RHEA-COMP:17340"/>
        <dbReference type="ChEBI" id="CHEBI:33019"/>
        <dbReference type="ChEBI" id="CHEBI:61560"/>
        <dbReference type="ChEBI" id="CHEBI:173112"/>
        <dbReference type="EC" id="2.7.7.7"/>
    </reaction>
</comment>
<dbReference type="InterPro" id="IPR043128">
    <property type="entry name" value="Rev_trsase/Diguanyl_cyclase"/>
</dbReference>
<dbReference type="GO" id="GO:0003887">
    <property type="term" value="F:DNA-directed DNA polymerase activity"/>
    <property type="evidence" value="ECO:0007669"/>
    <property type="project" value="UniProtKB-UniRule"/>
</dbReference>
<reference evidence="13 14" key="1">
    <citation type="submission" date="2017-07" db="EMBL/GenBank/DDBJ databases">
        <title>Isolation and whole genome analysis of endospore-forming bacteria from heroin.</title>
        <authorList>
            <person name="Kalinowski J."/>
            <person name="Ahrens B."/>
            <person name="Al-Dilaimi A."/>
            <person name="Winkler A."/>
            <person name="Wibberg D."/>
            <person name="Schleenbecker U."/>
            <person name="Ruckert C."/>
            <person name="Wolfel R."/>
            <person name="Grass G."/>
        </authorList>
    </citation>
    <scope>NUCLEOTIDE SEQUENCE [LARGE SCALE GENOMIC DNA]</scope>
    <source>
        <strain evidence="13 14">7539</strain>
    </source>
</reference>
<dbReference type="GO" id="GO:0000287">
    <property type="term" value="F:magnesium ion binding"/>
    <property type="evidence" value="ECO:0007669"/>
    <property type="project" value="UniProtKB-UniRule"/>
</dbReference>
<feature type="binding site" evidence="12">
    <location>
        <position position="122"/>
    </location>
    <ligand>
        <name>Mg(2+)</name>
        <dbReference type="ChEBI" id="CHEBI:18420"/>
    </ligand>
</feature>
<keyword evidence="7 12" id="KW-0227">DNA damage</keyword>
<accession>A0A268P464</accession>
<comment type="function">
    <text evidence="12">Poorly processive, error-prone DNA polymerase involved in untargeted mutagenesis. Copies undamaged DNA at stalled replication forks, which arise in vivo from mismatched or misaligned primer ends. These misaligned primers can be extended by PolIV. Exhibits no 3'-5' exonuclease (proofreading) activity. May be involved in translesional synthesis, in conjunction with the beta clamp from PolIII.</text>
</comment>
<dbReference type="CDD" id="cd03586">
    <property type="entry name" value="PolY_Pol_IV_kappa"/>
    <property type="match status" value="1"/>
</dbReference>
<dbReference type="RefSeq" id="WP_011247012.1">
    <property type="nucleotide sequence ID" value="NZ_BOQQ01000003.1"/>
</dbReference>
<name>A0A268P464_SHOCL</name>
<dbReference type="Gene3D" id="1.10.150.20">
    <property type="entry name" value="5' to 3' exonuclease, C-terminal subdomain"/>
    <property type="match status" value="1"/>
</dbReference>
<organism evidence="13 14">
    <name type="scientific">Shouchella clausii</name>
    <name type="common">Alkalihalobacillus clausii</name>
    <dbReference type="NCBI Taxonomy" id="79880"/>
    <lineage>
        <taxon>Bacteria</taxon>
        <taxon>Bacillati</taxon>
        <taxon>Bacillota</taxon>
        <taxon>Bacilli</taxon>
        <taxon>Bacillales</taxon>
        <taxon>Bacillaceae</taxon>
        <taxon>Shouchella</taxon>
    </lineage>
</organism>
<keyword evidence="2 12" id="KW-0515">Mutator protein</keyword>
<dbReference type="SUPFAM" id="SSF100879">
    <property type="entry name" value="Lesion bypass DNA polymerase (Y-family), little finger domain"/>
    <property type="match status" value="1"/>
</dbReference>
<dbReference type="InterPro" id="IPR036775">
    <property type="entry name" value="DNA_pol_Y-fam_lit_finger_sf"/>
</dbReference>